<evidence type="ECO:0000313" key="7">
    <source>
        <dbReference type="Proteomes" id="UP000521943"/>
    </source>
</evidence>
<dbReference type="AlphaFoldDB" id="A0A8H6HMN5"/>
<evidence type="ECO:0000256" key="3">
    <source>
        <dbReference type="ARBA" id="ARBA00022840"/>
    </source>
</evidence>
<feature type="compositionally biased region" description="Polar residues" evidence="4">
    <location>
        <begin position="1"/>
        <end position="14"/>
    </location>
</feature>
<dbReference type="InterPro" id="IPR017871">
    <property type="entry name" value="ABC_transporter-like_CS"/>
</dbReference>
<dbReference type="CDD" id="cd03221">
    <property type="entry name" value="ABCF_EF-3"/>
    <property type="match status" value="2"/>
</dbReference>
<dbReference type="EMBL" id="JACGCI010000064">
    <property type="protein sequence ID" value="KAF6749246.1"/>
    <property type="molecule type" value="Genomic_DNA"/>
</dbReference>
<evidence type="ECO:0000256" key="2">
    <source>
        <dbReference type="ARBA" id="ARBA00022741"/>
    </source>
</evidence>
<dbReference type="InterPro" id="IPR027417">
    <property type="entry name" value="P-loop_NTPase"/>
</dbReference>
<feature type="domain" description="ABC transporter" evidence="5">
    <location>
        <begin position="509"/>
        <end position="763"/>
    </location>
</feature>
<dbReference type="Pfam" id="PF00005">
    <property type="entry name" value="ABC_tran"/>
    <property type="match status" value="2"/>
</dbReference>
<dbReference type="Gene3D" id="3.40.50.300">
    <property type="entry name" value="P-loop containing nucleotide triphosphate hydrolases"/>
    <property type="match status" value="2"/>
</dbReference>
<evidence type="ECO:0000313" key="6">
    <source>
        <dbReference type="EMBL" id="KAF6749246.1"/>
    </source>
</evidence>
<dbReference type="OrthoDB" id="2110130at2759"/>
<feature type="region of interest" description="Disordered" evidence="4">
    <location>
        <begin position="1"/>
        <end position="56"/>
    </location>
</feature>
<dbReference type="PROSITE" id="PS00211">
    <property type="entry name" value="ABC_TRANSPORTER_1"/>
    <property type="match status" value="2"/>
</dbReference>
<dbReference type="GO" id="GO:0016887">
    <property type="term" value="F:ATP hydrolysis activity"/>
    <property type="evidence" value="ECO:0007669"/>
    <property type="project" value="InterPro"/>
</dbReference>
<keyword evidence="7" id="KW-1185">Reference proteome</keyword>
<keyword evidence="6" id="KW-0378">Hydrolase</keyword>
<keyword evidence="2" id="KW-0547">Nucleotide-binding</keyword>
<evidence type="ECO:0000256" key="1">
    <source>
        <dbReference type="ARBA" id="ARBA00022737"/>
    </source>
</evidence>
<feature type="compositionally biased region" description="Basic residues" evidence="4">
    <location>
        <begin position="26"/>
        <end position="42"/>
    </location>
</feature>
<reference evidence="6 7" key="1">
    <citation type="submission" date="2020-07" db="EMBL/GenBank/DDBJ databases">
        <title>Comparative genomics of pyrophilous fungi reveals a link between fire events and developmental genes.</title>
        <authorList>
            <consortium name="DOE Joint Genome Institute"/>
            <person name="Steindorff A.S."/>
            <person name="Carver A."/>
            <person name="Calhoun S."/>
            <person name="Stillman K."/>
            <person name="Liu H."/>
            <person name="Lipzen A."/>
            <person name="Pangilinan J."/>
            <person name="Labutti K."/>
            <person name="Bruns T.D."/>
            <person name="Grigoriev I.V."/>
        </authorList>
    </citation>
    <scope>NUCLEOTIDE SEQUENCE [LARGE SCALE GENOMIC DNA]</scope>
    <source>
        <strain evidence="6 7">CBS 144469</strain>
    </source>
</reference>
<name>A0A8H6HMN5_9AGAR</name>
<feature type="region of interest" description="Disordered" evidence="4">
    <location>
        <begin position="709"/>
        <end position="732"/>
    </location>
</feature>
<dbReference type="PROSITE" id="PS50893">
    <property type="entry name" value="ABC_TRANSPORTER_2"/>
    <property type="match status" value="2"/>
</dbReference>
<keyword evidence="1" id="KW-0677">Repeat</keyword>
<evidence type="ECO:0000256" key="4">
    <source>
        <dbReference type="SAM" id="MobiDB-lite"/>
    </source>
</evidence>
<dbReference type="SMART" id="SM00382">
    <property type="entry name" value="AAA"/>
    <property type="match status" value="2"/>
</dbReference>
<sequence>MTTTSPTSDIGSINSGLSSLGLGSTKAKKSALKTSKARAGSKKAKEAAQNTDTPASEPVITAYSQQSRFHRETFDANTTDIDIEGVHISIGPKDILVDAHLRLKSGVKYGMVGQNGVGKSVLMRTLGDNLLIGLPQNVRFLHIQQLEEFAPGRTVLQEVLDSDPERVRIIREAKALQKIDASSPSYDTDLHSAIHSILVERSAAALDLAQKTAAKRSGQRGFEARKALLDAEATHAAIVRSGEHPPPESPDGPTFELTPQIVNATLKEVLEAFELVDEAGDEARARTILRGLGFKDGDLQVDADGRGELELKALSGGWRMRVMLAKALFVKPDVLLLDEPTNHLDLPAILWLEHHLLNSPLTDSQTVVIVSHDRAFLNAVTTETIVFKDKRLTYTPGSYEDWEQSVGEESRRKERLKELDDKRRKAIIGSMQKNVQMARKSGDDKRLGMVASRRKALDRLGMQRLEDGKRYKRSYHGYRAEIVVEEGFQTPPITLPTPHPVAFHSSAILQLSEVSFSYPTSKSKAKSKTSEKALIDKISLDISPNARIALLGPNGCGKSTLMNLLAGTLKPSSGLVHSHPRLRIGYFSQHTVSALDPSLTPFQQLCTTYPDDAPSEAQARAHFASTVGLKGDMVVKQRVGGMSGGERSRVALGVVVYREPHVLLLDEITNHLDVGTVGGVVEALREFEGAVVVVSHDVWFLRQVVEGSAGDDEEGRGGDSDGEDDEGEKEEGVVYIVNGKYGGLRRWEDGLETYVERVRRRAVKEYG</sequence>
<feature type="domain" description="ABC transporter" evidence="5">
    <location>
        <begin position="81"/>
        <end position="415"/>
    </location>
</feature>
<accession>A0A8H6HMN5</accession>
<dbReference type="InterPro" id="IPR050611">
    <property type="entry name" value="ABCF"/>
</dbReference>
<protein>
    <submittedName>
        <fullName evidence="6">P-loop containing nucleoside triphosphate hydrolase protein</fullName>
    </submittedName>
</protein>
<feature type="compositionally biased region" description="Acidic residues" evidence="4">
    <location>
        <begin position="709"/>
        <end position="729"/>
    </location>
</feature>
<organism evidence="6 7">
    <name type="scientific">Ephemerocybe angulata</name>
    <dbReference type="NCBI Taxonomy" id="980116"/>
    <lineage>
        <taxon>Eukaryota</taxon>
        <taxon>Fungi</taxon>
        <taxon>Dikarya</taxon>
        <taxon>Basidiomycota</taxon>
        <taxon>Agaricomycotina</taxon>
        <taxon>Agaricomycetes</taxon>
        <taxon>Agaricomycetidae</taxon>
        <taxon>Agaricales</taxon>
        <taxon>Agaricineae</taxon>
        <taxon>Psathyrellaceae</taxon>
        <taxon>Ephemerocybe</taxon>
    </lineage>
</organism>
<proteinExistence type="predicted"/>
<dbReference type="InterPro" id="IPR003439">
    <property type="entry name" value="ABC_transporter-like_ATP-bd"/>
</dbReference>
<keyword evidence="3" id="KW-0067">ATP-binding</keyword>
<dbReference type="PANTHER" id="PTHR19211:SF129">
    <property type="entry name" value="ABC TRANSPORTER ATP-BINDING PROTEIN"/>
    <property type="match status" value="1"/>
</dbReference>
<feature type="compositionally biased region" description="Low complexity" evidence="4">
    <location>
        <begin position="15"/>
        <end position="25"/>
    </location>
</feature>
<dbReference type="Proteomes" id="UP000521943">
    <property type="component" value="Unassembled WGS sequence"/>
</dbReference>
<dbReference type="GO" id="GO:0005524">
    <property type="term" value="F:ATP binding"/>
    <property type="evidence" value="ECO:0007669"/>
    <property type="project" value="UniProtKB-KW"/>
</dbReference>
<dbReference type="PANTHER" id="PTHR19211">
    <property type="entry name" value="ATP-BINDING TRANSPORT PROTEIN-RELATED"/>
    <property type="match status" value="1"/>
</dbReference>
<dbReference type="SUPFAM" id="SSF52540">
    <property type="entry name" value="P-loop containing nucleoside triphosphate hydrolases"/>
    <property type="match status" value="2"/>
</dbReference>
<comment type="caution">
    <text evidence="6">The sequence shown here is derived from an EMBL/GenBank/DDBJ whole genome shotgun (WGS) entry which is preliminary data.</text>
</comment>
<dbReference type="InterPro" id="IPR003593">
    <property type="entry name" value="AAA+_ATPase"/>
</dbReference>
<gene>
    <name evidence="6" type="ORF">DFP72DRAFT_1014404</name>
</gene>
<evidence type="ECO:0000259" key="5">
    <source>
        <dbReference type="PROSITE" id="PS50893"/>
    </source>
</evidence>